<evidence type="ECO:0000256" key="1">
    <source>
        <dbReference type="ARBA" id="ARBA00004496"/>
    </source>
</evidence>
<dbReference type="Pfam" id="PF01922">
    <property type="entry name" value="SRP19"/>
    <property type="match status" value="1"/>
</dbReference>
<comment type="subcellular location">
    <subcellularLocation>
        <location evidence="1 5">Cytoplasm</location>
    </subcellularLocation>
</comment>
<dbReference type="EMBL" id="LGGD01000188">
    <property type="protein sequence ID" value="KUK60936.1"/>
    <property type="molecule type" value="Genomic_DNA"/>
</dbReference>
<name>A0A101GMB1_9EURY</name>
<evidence type="ECO:0000256" key="2">
    <source>
        <dbReference type="ARBA" id="ARBA00022490"/>
    </source>
</evidence>
<dbReference type="InterPro" id="IPR002778">
    <property type="entry name" value="Signal_recog_particle_SRP19"/>
</dbReference>
<keyword evidence="3 5" id="KW-0733">Signal recognition particle</keyword>
<dbReference type="SUPFAM" id="SSF69695">
    <property type="entry name" value="SRP19"/>
    <property type="match status" value="1"/>
</dbReference>
<proteinExistence type="inferred from homology"/>
<comment type="similarity">
    <text evidence="5">Belongs to the SRP19 family.</text>
</comment>
<gene>
    <name evidence="5" type="primary">srp19</name>
    <name evidence="6" type="ORF">XD82_1410</name>
</gene>
<evidence type="ECO:0000256" key="5">
    <source>
        <dbReference type="HAMAP-Rule" id="MF_00305"/>
    </source>
</evidence>
<keyword evidence="5" id="KW-0694">RNA-binding</keyword>
<dbReference type="InterPro" id="IPR022938">
    <property type="entry name" value="SRP19_arc-type"/>
</dbReference>
<comment type="caution">
    <text evidence="6">The sequence shown here is derived from an EMBL/GenBank/DDBJ whole genome shotgun (WGS) entry which is preliminary data.</text>
</comment>
<dbReference type="PATRIC" id="fig|2198.4.peg.1795"/>
<keyword evidence="2 5" id="KW-0963">Cytoplasm</keyword>
<dbReference type="Proteomes" id="UP000054323">
    <property type="component" value="Unassembled WGS sequence"/>
</dbReference>
<dbReference type="GO" id="GO:0048500">
    <property type="term" value="C:signal recognition particle"/>
    <property type="evidence" value="ECO:0007669"/>
    <property type="project" value="UniProtKB-UniRule"/>
</dbReference>
<reference evidence="7" key="1">
    <citation type="journal article" date="2015" name="MBio">
        <title>Genome-Resolved Metagenomic Analysis Reveals Roles for Candidate Phyla and Other Microbial Community Members in Biogeochemical Transformations in Oil Reservoirs.</title>
        <authorList>
            <person name="Hu P."/>
            <person name="Tom L."/>
            <person name="Singh A."/>
            <person name="Thomas B.C."/>
            <person name="Baker B.J."/>
            <person name="Piceno Y.M."/>
            <person name="Andersen G.L."/>
            <person name="Banfield J.F."/>
        </authorList>
    </citation>
    <scope>NUCLEOTIDE SEQUENCE [LARGE SCALE GENOMIC DNA]</scope>
</reference>
<dbReference type="InterPro" id="IPR036521">
    <property type="entry name" value="SRP19-like_sf"/>
</dbReference>
<protein>
    <recommendedName>
        <fullName evidence="5">Signal recognition particle 19 kDa protein</fullName>
        <shortName evidence="5">SRP19</shortName>
    </recommendedName>
</protein>
<dbReference type="GO" id="GO:0008312">
    <property type="term" value="F:7S RNA binding"/>
    <property type="evidence" value="ECO:0007669"/>
    <property type="project" value="UniProtKB-UniRule"/>
</dbReference>
<comment type="function">
    <text evidence="5">Involved in targeting and insertion of nascent membrane proteins into the cytoplasmic membrane. Binds directly to 7S RNA and mediates binding of the 54 kDa subunit of the SRP.</text>
</comment>
<dbReference type="HAMAP" id="MF_00305">
    <property type="entry name" value="SRP19"/>
    <property type="match status" value="1"/>
</dbReference>
<dbReference type="PANTHER" id="PTHR17453">
    <property type="entry name" value="SIGNAL RECOGNITION PARTICLE 19 KD PROTEIN"/>
    <property type="match status" value="1"/>
</dbReference>
<sequence length="92" mass="10557">MSAERILYPCYFDAALRRRQGRRVARNLAVKSPDTSAIATALRKMNLPHRLEEHHHPARWVEREGRVVVEWKGSKEDLIRKVATGLSGRRGA</sequence>
<comment type="subunit">
    <text evidence="5">Part of the signal recognition particle protein translocation system, which is composed of SRP and FtsY. Archaeal SRP consists of a 7S RNA molecule of 300 nucleotides and two protein subunits: SRP54 and SRP19.</text>
</comment>
<dbReference type="AlphaFoldDB" id="A0A101GMB1"/>
<organism evidence="6 7">
    <name type="scientific">Methanoculleus marisnigri</name>
    <dbReference type="NCBI Taxonomy" id="2198"/>
    <lineage>
        <taxon>Archaea</taxon>
        <taxon>Methanobacteriati</taxon>
        <taxon>Methanobacteriota</taxon>
        <taxon>Stenosarchaea group</taxon>
        <taxon>Methanomicrobia</taxon>
        <taxon>Methanomicrobiales</taxon>
        <taxon>Methanomicrobiaceae</taxon>
        <taxon>Methanoculleus</taxon>
    </lineage>
</organism>
<evidence type="ECO:0000313" key="7">
    <source>
        <dbReference type="Proteomes" id="UP000054323"/>
    </source>
</evidence>
<evidence type="ECO:0000313" key="6">
    <source>
        <dbReference type="EMBL" id="KUK60936.1"/>
    </source>
</evidence>
<dbReference type="PANTHER" id="PTHR17453:SF0">
    <property type="entry name" value="SIGNAL RECOGNITION PARTICLE 19 KDA PROTEIN"/>
    <property type="match status" value="1"/>
</dbReference>
<dbReference type="Gene3D" id="3.30.56.30">
    <property type="entry name" value="Signal recognition particle, SRP19-like subunit"/>
    <property type="match status" value="1"/>
</dbReference>
<evidence type="ECO:0000256" key="4">
    <source>
        <dbReference type="ARBA" id="ARBA00023274"/>
    </source>
</evidence>
<accession>A0A101GMB1</accession>
<dbReference type="GO" id="GO:0006617">
    <property type="term" value="P:SRP-dependent cotranslational protein targeting to membrane, signal sequence recognition"/>
    <property type="evidence" value="ECO:0007669"/>
    <property type="project" value="TreeGrafter"/>
</dbReference>
<keyword evidence="4 5" id="KW-0687">Ribonucleoprotein</keyword>
<evidence type="ECO:0000256" key="3">
    <source>
        <dbReference type="ARBA" id="ARBA00023135"/>
    </source>
</evidence>